<protein>
    <recommendedName>
        <fullName evidence="4">EXPERA domain-containing protein</fullName>
    </recommendedName>
</protein>
<sequence length="145" mass="15893">MTVIGLFLVLAPIMDLVYDHAHGLPADHAPVFAKLAGASFDAVKNSAPGTAKYATTLEYGYALHELTFALLFLTVVLVPFRRGERWAWFACWIVLIAAVGYTVTFAHLDSTLLWRSLIADIAVPVLLLLSARSFFTAPTEQKQQG</sequence>
<feature type="transmembrane region" description="Helical" evidence="1">
    <location>
        <begin position="61"/>
        <end position="80"/>
    </location>
</feature>
<reference evidence="3" key="1">
    <citation type="journal article" date="2019" name="Int. J. Syst. Evol. Microbiol.">
        <title>The Global Catalogue of Microorganisms (GCM) 10K type strain sequencing project: providing services to taxonomists for standard genome sequencing and annotation.</title>
        <authorList>
            <consortium name="The Broad Institute Genomics Platform"/>
            <consortium name="The Broad Institute Genome Sequencing Center for Infectious Disease"/>
            <person name="Wu L."/>
            <person name="Ma J."/>
        </authorList>
    </citation>
    <scope>NUCLEOTIDE SEQUENCE [LARGE SCALE GENOMIC DNA]</scope>
    <source>
        <strain evidence="3">JCM 3399</strain>
    </source>
</reference>
<evidence type="ECO:0000313" key="3">
    <source>
        <dbReference type="Proteomes" id="UP000654471"/>
    </source>
</evidence>
<dbReference type="EMBL" id="BMRP01000078">
    <property type="protein sequence ID" value="GGV02542.1"/>
    <property type="molecule type" value="Genomic_DNA"/>
</dbReference>
<dbReference type="Proteomes" id="UP000654471">
    <property type="component" value="Unassembled WGS sequence"/>
</dbReference>
<feature type="transmembrane region" description="Helical" evidence="1">
    <location>
        <begin position="112"/>
        <end position="135"/>
    </location>
</feature>
<evidence type="ECO:0008006" key="4">
    <source>
        <dbReference type="Google" id="ProtNLM"/>
    </source>
</evidence>
<keyword evidence="1" id="KW-1133">Transmembrane helix</keyword>
<name>A0ABQ2VR06_9ACTN</name>
<comment type="caution">
    <text evidence="2">The sequence shown here is derived from an EMBL/GenBank/DDBJ whole genome shotgun (WGS) entry which is preliminary data.</text>
</comment>
<feature type="transmembrane region" description="Helical" evidence="1">
    <location>
        <begin position="87"/>
        <end position="106"/>
    </location>
</feature>
<keyword evidence="3" id="KW-1185">Reference proteome</keyword>
<keyword evidence="1" id="KW-0472">Membrane</keyword>
<evidence type="ECO:0000313" key="2">
    <source>
        <dbReference type="EMBL" id="GGV02542.1"/>
    </source>
</evidence>
<keyword evidence="1" id="KW-0812">Transmembrane</keyword>
<organism evidence="2 3">
    <name type="scientific">Streptomyces albospinus</name>
    <dbReference type="NCBI Taxonomy" id="285515"/>
    <lineage>
        <taxon>Bacteria</taxon>
        <taxon>Bacillati</taxon>
        <taxon>Actinomycetota</taxon>
        <taxon>Actinomycetes</taxon>
        <taxon>Kitasatosporales</taxon>
        <taxon>Streptomycetaceae</taxon>
        <taxon>Streptomyces</taxon>
    </lineage>
</organism>
<evidence type="ECO:0000256" key="1">
    <source>
        <dbReference type="SAM" id="Phobius"/>
    </source>
</evidence>
<accession>A0ABQ2VR06</accession>
<gene>
    <name evidence="2" type="ORF">GCM10010211_82370</name>
</gene>
<proteinExistence type="predicted"/>